<keyword evidence="2" id="KW-1185">Reference proteome</keyword>
<name>A0AA40C3Y0_9PEZI</name>
<comment type="caution">
    <text evidence="1">The sequence shown here is derived from an EMBL/GenBank/DDBJ whole genome shotgun (WGS) entry which is preliminary data.</text>
</comment>
<dbReference type="Proteomes" id="UP001175000">
    <property type="component" value="Unassembled WGS sequence"/>
</dbReference>
<dbReference type="EMBL" id="JAULSU010000003">
    <property type="protein sequence ID" value="KAK0624157.1"/>
    <property type="molecule type" value="Genomic_DNA"/>
</dbReference>
<organism evidence="1 2">
    <name type="scientific">Immersiella caudata</name>
    <dbReference type="NCBI Taxonomy" id="314043"/>
    <lineage>
        <taxon>Eukaryota</taxon>
        <taxon>Fungi</taxon>
        <taxon>Dikarya</taxon>
        <taxon>Ascomycota</taxon>
        <taxon>Pezizomycotina</taxon>
        <taxon>Sordariomycetes</taxon>
        <taxon>Sordariomycetidae</taxon>
        <taxon>Sordariales</taxon>
        <taxon>Lasiosphaeriaceae</taxon>
        <taxon>Immersiella</taxon>
    </lineage>
</organism>
<sequence>MKDVNSLYVEPASAEAATTAQLQRFLHPNTLVQLLKSLSDVRKLMWGIDMPPRRLAEDRLKLRDSLIGVLDTLVSKFPNLGYLDLRCEDDDPFNHDFTLPNYIDPNSPGDKLSLAVHRLSQLRSLKTLILRTLSVSDQVFNGLTSEFATWQSLEHCTPTLSQTTPRGDWHFSRTPGAGLSLVKFQVPGDDFLAPPSQGPSGWRPSRLELADGVGERKWRRSLAPIPGDTRSCHIH</sequence>
<evidence type="ECO:0000313" key="1">
    <source>
        <dbReference type="EMBL" id="KAK0624157.1"/>
    </source>
</evidence>
<accession>A0AA40C3Y0</accession>
<evidence type="ECO:0000313" key="2">
    <source>
        <dbReference type="Proteomes" id="UP001175000"/>
    </source>
</evidence>
<protein>
    <submittedName>
        <fullName evidence="1">Uncharacterized protein</fullName>
    </submittedName>
</protein>
<proteinExistence type="predicted"/>
<gene>
    <name evidence="1" type="ORF">B0T14DRAFT_517597</name>
</gene>
<dbReference type="AlphaFoldDB" id="A0AA40C3Y0"/>
<dbReference type="InterPro" id="IPR032675">
    <property type="entry name" value="LRR_dom_sf"/>
</dbReference>
<reference evidence="1" key="1">
    <citation type="submission" date="2023-06" db="EMBL/GenBank/DDBJ databases">
        <title>Genome-scale phylogeny and comparative genomics of the fungal order Sordariales.</title>
        <authorList>
            <consortium name="Lawrence Berkeley National Laboratory"/>
            <person name="Hensen N."/>
            <person name="Bonometti L."/>
            <person name="Westerberg I."/>
            <person name="Brannstrom I.O."/>
            <person name="Guillou S."/>
            <person name="Cros-Aarteil S."/>
            <person name="Calhoun S."/>
            <person name="Haridas S."/>
            <person name="Kuo A."/>
            <person name="Mondo S."/>
            <person name="Pangilinan J."/>
            <person name="Riley R."/>
            <person name="Labutti K."/>
            <person name="Andreopoulos B."/>
            <person name="Lipzen A."/>
            <person name="Chen C."/>
            <person name="Yanf M."/>
            <person name="Daum C."/>
            <person name="Ng V."/>
            <person name="Clum A."/>
            <person name="Steindorff A."/>
            <person name="Ohm R."/>
            <person name="Martin F."/>
            <person name="Silar P."/>
            <person name="Natvig D."/>
            <person name="Lalanne C."/>
            <person name="Gautier V."/>
            <person name="Ament-Velasquez S.L."/>
            <person name="Kruys A."/>
            <person name="Hutchinson M.I."/>
            <person name="Powell A.J."/>
            <person name="Barry K."/>
            <person name="Miller A.N."/>
            <person name="Grigoriev I.V."/>
            <person name="Debuchy R."/>
            <person name="Gladieux P."/>
            <person name="Thoren M.H."/>
            <person name="Johannesson H."/>
        </authorList>
    </citation>
    <scope>NUCLEOTIDE SEQUENCE</scope>
    <source>
        <strain evidence="1">CBS 606.72</strain>
    </source>
</reference>
<dbReference type="Gene3D" id="3.80.10.10">
    <property type="entry name" value="Ribonuclease Inhibitor"/>
    <property type="match status" value="1"/>
</dbReference>